<dbReference type="PANTHER" id="PTHR38775">
    <property type="entry name" value="INNER MEMBRANE PROTEIN-RELATED"/>
    <property type="match status" value="1"/>
</dbReference>
<feature type="transmembrane region" description="Helical" evidence="1">
    <location>
        <begin position="31"/>
        <end position="56"/>
    </location>
</feature>
<dbReference type="InterPro" id="IPR009525">
    <property type="entry name" value="DUF1145"/>
</dbReference>
<keyword evidence="1" id="KW-0472">Membrane</keyword>
<protein>
    <submittedName>
        <fullName evidence="2">DUF1145 domain-containing protein</fullName>
    </submittedName>
</protein>
<evidence type="ECO:0000313" key="3">
    <source>
        <dbReference type="Proteomes" id="UP000288279"/>
    </source>
</evidence>
<dbReference type="OrthoDB" id="6401986at2"/>
<dbReference type="Proteomes" id="UP000288279">
    <property type="component" value="Unassembled WGS sequence"/>
</dbReference>
<reference evidence="2 3" key="1">
    <citation type="journal article" date="2011" name="Front. Microbiol.">
        <title>Genomic signatures of strain selection and enhancement in Bacillus atrophaeus var. globigii, a historical biowarfare simulant.</title>
        <authorList>
            <person name="Gibbons H.S."/>
            <person name="Broomall S.M."/>
            <person name="McNew L.A."/>
            <person name="Daligault H."/>
            <person name="Chapman C."/>
            <person name="Bruce D."/>
            <person name="Karavis M."/>
            <person name="Krepps M."/>
            <person name="McGregor P.A."/>
            <person name="Hong C."/>
            <person name="Park K.H."/>
            <person name="Akmal A."/>
            <person name="Feldman A."/>
            <person name="Lin J.S."/>
            <person name="Chang W.E."/>
            <person name="Higgs B.W."/>
            <person name="Demirev P."/>
            <person name="Lindquist J."/>
            <person name="Liem A."/>
            <person name="Fochler E."/>
            <person name="Read T.D."/>
            <person name="Tapia R."/>
            <person name="Johnson S."/>
            <person name="Bishop-Lilly K.A."/>
            <person name="Detter C."/>
            <person name="Han C."/>
            <person name="Sozhamannan S."/>
            <person name="Rosenzweig C.N."/>
            <person name="Skowronski E.W."/>
        </authorList>
    </citation>
    <scope>NUCLEOTIDE SEQUENCE [LARGE SCALE GENOMIC DNA]</scope>
    <source>
        <strain evidence="2 3">PIT1</strain>
    </source>
</reference>
<comment type="caution">
    <text evidence="2">The sequence shown here is derived from an EMBL/GenBank/DDBJ whole genome shotgun (WGS) entry which is preliminary data.</text>
</comment>
<dbReference type="RefSeq" id="WP_126827348.1">
    <property type="nucleotide sequence ID" value="NZ_PIQG01000002.1"/>
</dbReference>
<feature type="transmembrane region" description="Helical" evidence="1">
    <location>
        <begin position="68"/>
        <end position="85"/>
    </location>
</feature>
<dbReference type="AlphaFoldDB" id="A0A432ZL70"/>
<gene>
    <name evidence="2" type="ORF">CWI83_06630</name>
</gene>
<proteinExistence type="predicted"/>
<keyword evidence="3" id="KW-1185">Reference proteome</keyword>
<evidence type="ECO:0000313" key="2">
    <source>
        <dbReference type="EMBL" id="RUO78689.1"/>
    </source>
</evidence>
<organism evidence="2 3">
    <name type="scientific">Pseudidiomarina taiwanensis</name>
    <dbReference type="NCBI Taxonomy" id="337250"/>
    <lineage>
        <taxon>Bacteria</taxon>
        <taxon>Pseudomonadati</taxon>
        <taxon>Pseudomonadota</taxon>
        <taxon>Gammaproteobacteria</taxon>
        <taxon>Alteromonadales</taxon>
        <taxon>Idiomarinaceae</taxon>
        <taxon>Pseudidiomarina</taxon>
    </lineage>
</organism>
<keyword evidence="1" id="KW-1133">Transmembrane helix</keyword>
<dbReference type="Pfam" id="PF06611">
    <property type="entry name" value="DUF1145"/>
    <property type="match status" value="1"/>
</dbReference>
<dbReference type="PANTHER" id="PTHR38775:SF1">
    <property type="entry name" value="INNER MEMBRANE PROTEIN"/>
    <property type="match status" value="1"/>
</dbReference>
<evidence type="ECO:0000256" key="1">
    <source>
        <dbReference type="SAM" id="Phobius"/>
    </source>
</evidence>
<accession>A0A432ZL70</accession>
<dbReference type="EMBL" id="PIQG01000002">
    <property type="protein sequence ID" value="RUO78689.1"/>
    <property type="molecule type" value="Genomic_DNA"/>
</dbReference>
<name>A0A432ZL70_9GAMM</name>
<keyword evidence="1" id="KW-0812">Transmembrane</keyword>
<sequence>MSYAVFFGRLIFALVWGAMLANFIWPFPGKAYAVFIILFAVLLSLHALQTLLFIGVYKQHVEWRRSDYLQILLFGVIGWLAIMQAQPSRREATNPEG</sequence>
<feature type="transmembrane region" description="Helical" evidence="1">
    <location>
        <begin position="7"/>
        <end position="25"/>
    </location>
</feature>